<gene>
    <name evidence="1" type="ORF">A2318_02305</name>
</gene>
<sequence length="204" mass="22750">MSRIVLLHGFAVHLTAPVLRPPFGPSASMTAFDKLVSTGEAKVFPWGIERNVSPIELLNPSVIQKLYKEELDLIHSNELQTNLKLFLEQEQPKIVVCHSMGCTFLQLYLAHFSLPSSVKSIVMIQSDLPINTSFHTSVPIHHLYCPWDPTLILSSVTNKSLRAGLLASKNSNVQNILFPLVRISNLHTSSIRDKKLIAFINSLS</sequence>
<evidence type="ECO:0008006" key="3">
    <source>
        <dbReference type="Google" id="ProtNLM"/>
    </source>
</evidence>
<proteinExistence type="predicted"/>
<evidence type="ECO:0000313" key="1">
    <source>
        <dbReference type="EMBL" id="OGL97485.1"/>
    </source>
</evidence>
<dbReference type="InterPro" id="IPR029058">
    <property type="entry name" value="AB_hydrolase_fold"/>
</dbReference>
<dbReference type="Proteomes" id="UP000177331">
    <property type="component" value="Unassembled WGS sequence"/>
</dbReference>
<dbReference type="EMBL" id="MGFD01000045">
    <property type="protein sequence ID" value="OGL97485.1"/>
    <property type="molecule type" value="Genomic_DNA"/>
</dbReference>
<organism evidence="1 2">
    <name type="scientific">Candidatus Uhrbacteria bacterium RIFOXYB2_FULL_45_11</name>
    <dbReference type="NCBI Taxonomy" id="1802421"/>
    <lineage>
        <taxon>Bacteria</taxon>
        <taxon>Candidatus Uhriibacteriota</taxon>
    </lineage>
</organism>
<dbReference type="AlphaFoldDB" id="A0A1F7W3V7"/>
<accession>A0A1F7W3V7</accession>
<evidence type="ECO:0000313" key="2">
    <source>
        <dbReference type="Proteomes" id="UP000177331"/>
    </source>
</evidence>
<reference evidence="1 2" key="1">
    <citation type="journal article" date="2016" name="Nat. Commun.">
        <title>Thousands of microbial genomes shed light on interconnected biogeochemical processes in an aquifer system.</title>
        <authorList>
            <person name="Anantharaman K."/>
            <person name="Brown C.T."/>
            <person name="Hug L.A."/>
            <person name="Sharon I."/>
            <person name="Castelle C.J."/>
            <person name="Probst A.J."/>
            <person name="Thomas B.C."/>
            <person name="Singh A."/>
            <person name="Wilkins M.J."/>
            <person name="Karaoz U."/>
            <person name="Brodie E.L."/>
            <person name="Williams K.H."/>
            <person name="Hubbard S.S."/>
            <person name="Banfield J.F."/>
        </authorList>
    </citation>
    <scope>NUCLEOTIDE SEQUENCE [LARGE SCALE GENOMIC DNA]</scope>
</reference>
<comment type="caution">
    <text evidence="1">The sequence shown here is derived from an EMBL/GenBank/DDBJ whole genome shotgun (WGS) entry which is preliminary data.</text>
</comment>
<dbReference type="SUPFAM" id="SSF53474">
    <property type="entry name" value="alpha/beta-Hydrolases"/>
    <property type="match status" value="1"/>
</dbReference>
<name>A0A1F7W3V7_9BACT</name>
<dbReference type="STRING" id="1802421.A2318_02305"/>
<protein>
    <recommendedName>
        <fullName evidence="3">AB hydrolase-1 domain-containing protein</fullName>
    </recommendedName>
</protein>
<dbReference type="Gene3D" id="3.40.50.1820">
    <property type="entry name" value="alpha/beta hydrolase"/>
    <property type="match status" value="1"/>
</dbReference>